<feature type="transmembrane region" description="Helical" evidence="1">
    <location>
        <begin position="100"/>
        <end position="127"/>
    </location>
</feature>
<dbReference type="AlphaFoldDB" id="A0A840E1M7"/>
<sequence>MLSGPLLLLAILASIAFIVLGSTRLGWHPFFCLLLATVGLGLVIGFAPLEVIELVRTGFGSLLGSVGLLIVLGSIIGVALERSGAARRIADLLIGDGGRPGLRLTTLGAVVSVPVFCDSGYIILAGLLPALAARSGKPVAVLALSLAGGLYLTHTLMPPTPGPLAAAANLGATDSLGTIMLLAAIVCVPVLLIIWRTAAYLGANVVAVPPTPADADSTTSMPTATASLLPLLVPVLLIALGSLLRLLTTEEYGLLYFLFDPTVALLVGCGLALRLPHAGDRPGWIGSALGLAGPILIITGLGGSFGAVLKASTLAADIAGWMEGEAVSGTSLLLLGFGVAALLKTAQGSSTGALVIASSVLFPLLPLAGLTGEVNLALMTLAIGAGAMTVSHANDSYFWVVTRFAGIQVGDAYRSYTVLTGVMGLASFAVVLVMYWISGLVG</sequence>
<feature type="transmembrane region" description="Helical" evidence="1">
    <location>
        <begin position="326"/>
        <end position="343"/>
    </location>
</feature>
<keyword evidence="3" id="KW-1185">Reference proteome</keyword>
<accession>A0A840E1M7</accession>
<dbReference type="RefSeq" id="WP_183495708.1">
    <property type="nucleotide sequence ID" value="NZ_JACIFF010000005.1"/>
</dbReference>
<dbReference type="PANTHER" id="PTHR30354">
    <property type="entry name" value="GNT FAMILY GLUCONATE TRANSPORTER"/>
    <property type="match status" value="1"/>
</dbReference>
<feature type="transmembrane region" description="Helical" evidence="1">
    <location>
        <begin position="177"/>
        <end position="195"/>
    </location>
</feature>
<keyword evidence="1" id="KW-1133">Transmembrane helix</keyword>
<feature type="transmembrane region" description="Helical" evidence="1">
    <location>
        <begin position="253"/>
        <end position="273"/>
    </location>
</feature>
<feature type="transmembrane region" description="Helical" evidence="1">
    <location>
        <begin position="59"/>
        <end position="80"/>
    </location>
</feature>
<feature type="transmembrane region" description="Helical" evidence="1">
    <location>
        <begin position="376"/>
        <end position="394"/>
    </location>
</feature>
<evidence type="ECO:0000256" key="1">
    <source>
        <dbReference type="SAM" id="Phobius"/>
    </source>
</evidence>
<dbReference type="Pfam" id="PF02447">
    <property type="entry name" value="GntP_permease"/>
    <property type="match status" value="1"/>
</dbReference>
<dbReference type="GO" id="GO:0015128">
    <property type="term" value="F:gluconate transmembrane transporter activity"/>
    <property type="evidence" value="ECO:0007669"/>
    <property type="project" value="InterPro"/>
</dbReference>
<feature type="transmembrane region" description="Helical" evidence="1">
    <location>
        <begin position="415"/>
        <end position="437"/>
    </location>
</feature>
<reference evidence="2 3" key="1">
    <citation type="submission" date="2020-08" db="EMBL/GenBank/DDBJ databases">
        <title>Genomic Encyclopedia of Type Strains, Phase IV (KMG-IV): sequencing the most valuable type-strain genomes for metagenomic binning, comparative biology and taxonomic classification.</title>
        <authorList>
            <person name="Goeker M."/>
        </authorList>
    </citation>
    <scope>NUCLEOTIDE SEQUENCE [LARGE SCALE GENOMIC DNA]</scope>
    <source>
        <strain evidence="2 3">DSM 105137</strain>
    </source>
</reference>
<evidence type="ECO:0000313" key="3">
    <source>
        <dbReference type="Proteomes" id="UP000576209"/>
    </source>
</evidence>
<feature type="transmembrane region" description="Helical" evidence="1">
    <location>
        <begin position="228"/>
        <end position="247"/>
    </location>
</feature>
<protein>
    <submittedName>
        <fullName evidence="2">GntP family gluconate:H+ symporter</fullName>
    </submittedName>
</protein>
<keyword evidence="1" id="KW-0812">Transmembrane</keyword>
<feature type="transmembrane region" description="Helical" evidence="1">
    <location>
        <begin position="139"/>
        <end position="157"/>
    </location>
</feature>
<dbReference type="PANTHER" id="PTHR30354:SF11">
    <property type="entry name" value="PERMEASE"/>
    <property type="match status" value="1"/>
</dbReference>
<dbReference type="GO" id="GO:0005886">
    <property type="term" value="C:plasma membrane"/>
    <property type="evidence" value="ECO:0007669"/>
    <property type="project" value="TreeGrafter"/>
</dbReference>
<dbReference type="EMBL" id="JACIFF010000005">
    <property type="protein sequence ID" value="MBB4079454.1"/>
    <property type="molecule type" value="Genomic_DNA"/>
</dbReference>
<feature type="transmembrane region" description="Helical" evidence="1">
    <location>
        <begin position="350"/>
        <end position="370"/>
    </location>
</feature>
<feature type="transmembrane region" description="Helical" evidence="1">
    <location>
        <begin position="285"/>
        <end position="306"/>
    </location>
</feature>
<dbReference type="Proteomes" id="UP000576209">
    <property type="component" value="Unassembled WGS sequence"/>
</dbReference>
<comment type="caution">
    <text evidence="2">The sequence shown here is derived from an EMBL/GenBank/DDBJ whole genome shotgun (WGS) entry which is preliminary data.</text>
</comment>
<organism evidence="2 3">
    <name type="scientific">Neolewinella aquimaris</name>
    <dbReference type="NCBI Taxonomy" id="1835722"/>
    <lineage>
        <taxon>Bacteria</taxon>
        <taxon>Pseudomonadati</taxon>
        <taxon>Bacteroidota</taxon>
        <taxon>Saprospiria</taxon>
        <taxon>Saprospirales</taxon>
        <taxon>Lewinellaceae</taxon>
        <taxon>Neolewinella</taxon>
    </lineage>
</organism>
<name>A0A840E1M7_9BACT</name>
<feature type="transmembrane region" description="Helical" evidence="1">
    <location>
        <begin position="26"/>
        <end position="47"/>
    </location>
</feature>
<keyword evidence="1" id="KW-0472">Membrane</keyword>
<gene>
    <name evidence="2" type="ORF">GGR28_002079</name>
</gene>
<proteinExistence type="predicted"/>
<evidence type="ECO:0000313" key="2">
    <source>
        <dbReference type="EMBL" id="MBB4079454.1"/>
    </source>
</evidence>
<dbReference type="InterPro" id="IPR003474">
    <property type="entry name" value="Glcn_transporter"/>
</dbReference>